<sequence>MPSFESKIKLSQNSRLTVSPKQGTTKFFRKQEPSESTVLLGIVGLRFWRLHFLIDYVFPSANHLEKELGIKNVCQKYYRRNKGRNLRRDNDRRTLTKTSTYNVTSDQSYLLS</sequence>
<evidence type="ECO:0008006" key="3">
    <source>
        <dbReference type="Google" id="ProtNLM"/>
    </source>
</evidence>
<reference evidence="1 2" key="1">
    <citation type="submission" date="2021-06" db="EMBL/GenBank/DDBJ databases">
        <title>Caerostris extrusa draft genome.</title>
        <authorList>
            <person name="Kono N."/>
            <person name="Arakawa K."/>
        </authorList>
    </citation>
    <scope>NUCLEOTIDE SEQUENCE [LARGE SCALE GENOMIC DNA]</scope>
</reference>
<comment type="caution">
    <text evidence="1">The sequence shown here is derived from an EMBL/GenBank/DDBJ whole genome shotgun (WGS) entry which is preliminary data.</text>
</comment>
<accession>A0AAV4RBB2</accession>
<evidence type="ECO:0000313" key="1">
    <source>
        <dbReference type="EMBL" id="GIY18286.1"/>
    </source>
</evidence>
<dbReference type="AlphaFoldDB" id="A0AAV4RBB2"/>
<dbReference type="EMBL" id="BPLR01007597">
    <property type="protein sequence ID" value="GIY18286.1"/>
    <property type="molecule type" value="Genomic_DNA"/>
</dbReference>
<evidence type="ECO:0000313" key="2">
    <source>
        <dbReference type="Proteomes" id="UP001054945"/>
    </source>
</evidence>
<organism evidence="1 2">
    <name type="scientific">Caerostris extrusa</name>
    <name type="common">Bark spider</name>
    <name type="synonym">Caerostris bankana</name>
    <dbReference type="NCBI Taxonomy" id="172846"/>
    <lineage>
        <taxon>Eukaryota</taxon>
        <taxon>Metazoa</taxon>
        <taxon>Ecdysozoa</taxon>
        <taxon>Arthropoda</taxon>
        <taxon>Chelicerata</taxon>
        <taxon>Arachnida</taxon>
        <taxon>Araneae</taxon>
        <taxon>Araneomorphae</taxon>
        <taxon>Entelegynae</taxon>
        <taxon>Araneoidea</taxon>
        <taxon>Araneidae</taxon>
        <taxon>Caerostris</taxon>
    </lineage>
</organism>
<name>A0AAV4RBB2_CAEEX</name>
<proteinExistence type="predicted"/>
<protein>
    <recommendedName>
        <fullName evidence="3">PiggyBac transposable element-derived protein domain-containing protein</fullName>
    </recommendedName>
</protein>
<keyword evidence="2" id="KW-1185">Reference proteome</keyword>
<dbReference type="Proteomes" id="UP001054945">
    <property type="component" value="Unassembled WGS sequence"/>
</dbReference>
<gene>
    <name evidence="1" type="ORF">CEXT_189941</name>
</gene>